<dbReference type="PANTHER" id="PTHR43179:SF7">
    <property type="entry name" value="RHAMNOSYLTRANSFERASE WBBL"/>
    <property type="match status" value="1"/>
</dbReference>
<dbReference type="STRING" id="1420916.AU14_12645"/>
<reference evidence="1 2" key="1">
    <citation type="journal article" date="2014" name="Genome Announc.">
        <title>Draft Genome Sequences of Marinobacter similis A3d10T and Marinobacter salarius R9SW1T.</title>
        <authorList>
            <person name="Ivanova E.P."/>
            <person name="Ng H.J."/>
            <person name="Webb H.K."/>
            <person name="Feng G."/>
            <person name="Oshima K."/>
            <person name="Hattori M."/>
            <person name="Ohkuma M."/>
            <person name="Sergeev A.F."/>
            <person name="Mikhailov V.V."/>
            <person name="Crawford R.J."/>
            <person name="Sawabe T."/>
        </authorList>
    </citation>
    <scope>NUCLEOTIDE SEQUENCE [LARGE SCALE GENOMIC DNA]</scope>
    <source>
        <strain evidence="1 2">A3d10</strain>
    </source>
</reference>
<accession>W5YJ75</accession>
<dbReference type="KEGG" id="msx:AU14_12645"/>
<dbReference type="SUPFAM" id="SSF53448">
    <property type="entry name" value="Nucleotide-diphospho-sugar transferases"/>
    <property type="match status" value="1"/>
</dbReference>
<keyword evidence="1" id="KW-0808">Transferase</keyword>
<name>W5YJ75_9GAMM</name>
<dbReference type="InterPro" id="IPR029044">
    <property type="entry name" value="Nucleotide-diphossugar_trans"/>
</dbReference>
<evidence type="ECO:0000313" key="1">
    <source>
        <dbReference type="EMBL" id="AHI29135.1"/>
    </source>
</evidence>
<gene>
    <name evidence="1" type="ORF">AU14_12645</name>
</gene>
<evidence type="ECO:0000313" key="2">
    <source>
        <dbReference type="Proteomes" id="UP000061489"/>
    </source>
</evidence>
<dbReference type="PANTHER" id="PTHR43179">
    <property type="entry name" value="RHAMNOSYLTRANSFERASE WBBL"/>
    <property type="match status" value="1"/>
</dbReference>
<dbReference type="Proteomes" id="UP000061489">
    <property type="component" value="Chromosome"/>
</dbReference>
<keyword evidence="2" id="KW-1185">Reference proteome</keyword>
<dbReference type="AlphaFoldDB" id="W5YJ75"/>
<proteinExistence type="predicted"/>
<dbReference type="GO" id="GO:0016740">
    <property type="term" value="F:transferase activity"/>
    <property type="evidence" value="ECO:0007669"/>
    <property type="project" value="UniProtKB-KW"/>
</dbReference>
<protein>
    <submittedName>
        <fullName evidence="1">Glycosyl transferase family 2</fullName>
    </submittedName>
</protein>
<dbReference type="HOGENOM" id="CLU_023845_8_0_6"/>
<dbReference type="EMBL" id="CP007151">
    <property type="protein sequence ID" value="AHI29135.1"/>
    <property type="molecule type" value="Genomic_DNA"/>
</dbReference>
<dbReference type="Gene3D" id="3.90.550.10">
    <property type="entry name" value="Spore Coat Polysaccharide Biosynthesis Protein SpsA, Chain A"/>
    <property type="match status" value="1"/>
</dbReference>
<organism evidence="1 2">
    <name type="scientific">Marinobacter similis</name>
    <dbReference type="NCBI Taxonomy" id="1420916"/>
    <lineage>
        <taxon>Bacteria</taxon>
        <taxon>Pseudomonadati</taxon>
        <taxon>Pseudomonadota</taxon>
        <taxon>Gammaproteobacteria</taxon>
        <taxon>Pseudomonadales</taxon>
        <taxon>Marinobacteraceae</taxon>
        <taxon>Marinobacter</taxon>
    </lineage>
</organism>
<sequence length="254" mass="29062">MRVFISMVSHGHGKLIDKLAVASKLSESNSVEVIIRDNVGEKCLEDFCRSSNIVYARNYTALGFGENNNLNYKYFRNNFRVGGNDLFLVLNPDVIITIDDIWSVGGRMADKGARLGTCNLFLDDSFSTYDNSIRRFPRFFDFLKSYLCKSNPTIIEKSAITEPAFVDWAAGSFLLFSFELYNALAGFDTGYFMYCEDIDICCRAKSFGEPGVLYVPEAHAIHMAKRDSRRILSKHFFWHLRSMFRYLIKNSGRV</sequence>
<dbReference type="RefSeq" id="WP_201773475.1">
    <property type="nucleotide sequence ID" value="NZ_CP007151.1"/>
</dbReference>